<dbReference type="OrthoDB" id="20872at2759"/>
<dbReference type="Proteomes" id="UP000799302">
    <property type="component" value="Unassembled WGS sequence"/>
</dbReference>
<dbReference type="SUPFAM" id="SSF52540">
    <property type="entry name" value="P-loop containing nucleoside triphosphate hydrolases"/>
    <property type="match status" value="2"/>
</dbReference>
<dbReference type="EMBL" id="MU004234">
    <property type="protein sequence ID" value="KAF2669811.1"/>
    <property type="molecule type" value="Genomic_DNA"/>
</dbReference>
<proteinExistence type="predicted"/>
<evidence type="ECO:0000256" key="1">
    <source>
        <dbReference type="SAM" id="MobiDB-lite"/>
    </source>
</evidence>
<keyword evidence="3" id="KW-1185">Reference proteome</keyword>
<evidence type="ECO:0000313" key="2">
    <source>
        <dbReference type="EMBL" id="KAF2669811.1"/>
    </source>
</evidence>
<feature type="region of interest" description="Disordered" evidence="1">
    <location>
        <begin position="1037"/>
        <end position="1071"/>
    </location>
</feature>
<dbReference type="Gene3D" id="3.40.50.300">
    <property type="entry name" value="P-loop containing nucleotide triphosphate hydrolases"/>
    <property type="match status" value="2"/>
</dbReference>
<evidence type="ECO:0000313" key="3">
    <source>
        <dbReference type="Proteomes" id="UP000799302"/>
    </source>
</evidence>
<reference evidence="2" key="1">
    <citation type="journal article" date="2020" name="Stud. Mycol.">
        <title>101 Dothideomycetes genomes: a test case for predicting lifestyles and emergence of pathogens.</title>
        <authorList>
            <person name="Haridas S."/>
            <person name="Albert R."/>
            <person name="Binder M."/>
            <person name="Bloem J."/>
            <person name="Labutti K."/>
            <person name="Salamov A."/>
            <person name="Andreopoulos B."/>
            <person name="Baker S."/>
            <person name="Barry K."/>
            <person name="Bills G."/>
            <person name="Bluhm B."/>
            <person name="Cannon C."/>
            <person name="Castanera R."/>
            <person name="Culley D."/>
            <person name="Daum C."/>
            <person name="Ezra D."/>
            <person name="Gonzalez J."/>
            <person name="Henrissat B."/>
            <person name="Kuo A."/>
            <person name="Liang C."/>
            <person name="Lipzen A."/>
            <person name="Lutzoni F."/>
            <person name="Magnuson J."/>
            <person name="Mondo S."/>
            <person name="Nolan M."/>
            <person name="Ohm R."/>
            <person name="Pangilinan J."/>
            <person name="Park H.-J."/>
            <person name="Ramirez L."/>
            <person name="Alfaro M."/>
            <person name="Sun H."/>
            <person name="Tritt A."/>
            <person name="Yoshinaga Y."/>
            <person name="Zwiers L.-H."/>
            <person name="Turgeon B."/>
            <person name="Goodwin S."/>
            <person name="Spatafora J."/>
            <person name="Crous P."/>
            <person name="Grigoriev I."/>
        </authorList>
    </citation>
    <scope>NUCLEOTIDE SEQUENCE</scope>
    <source>
        <strain evidence="2">CBS 115976</strain>
    </source>
</reference>
<accession>A0A6A6UE36</accession>
<organism evidence="2 3">
    <name type="scientific">Microthyrium microscopicum</name>
    <dbReference type="NCBI Taxonomy" id="703497"/>
    <lineage>
        <taxon>Eukaryota</taxon>
        <taxon>Fungi</taxon>
        <taxon>Dikarya</taxon>
        <taxon>Ascomycota</taxon>
        <taxon>Pezizomycotina</taxon>
        <taxon>Dothideomycetes</taxon>
        <taxon>Dothideomycetes incertae sedis</taxon>
        <taxon>Microthyriales</taxon>
        <taxon>Microthyriaceae</taxon>
        <taxon>Microthyrium</taxon>
    </lineage>
</organism>
<dbReference type="PANTHER" id="PTHR35205">
    <property type="entry name" value="NB-ARC AND TPR DOMAIN PROTEIN"/>
    <property type="match status" value="1"/>
</dbReference>
<gene>
    <name evidence="2" type="ORF">BT63DRAFT_478055</name>
</gene>
<name>A0A6A6UE36_9PEZI</name>
<protein>
    <submittedName>
        <fullName evidence="2">Uncharacterized protein</fullName>
    </submittedName>
</protein>
<dbReference type="InterPro" id="IPR027417">
    <property type="entry name" value="P-loop_NTPase"/>
</dbReference>
<dbReference type="PANTHER" id="PTHR35205:SF1">
    <property type="entry name" value="ZU5 DOMAIN-CONTAINING PROTEIN"/>
    <property type="match status" value="1"/>
</dbReference>
<sequence length="1697" mass="192730">MAENPRANDELDAAMAKLHLEDQGRQTANQNIRSSMQFTSFSGHSNMGVQVGQNSGNIEHHHHAAPGERWRFTIPYFEKFAYCMNTEPPEQPPKCGMFIPFPRSDFVGRLDIMKELDSRCSQSGHWTALAGLGGQIAIEYCYRLRKSSPSTWVFWIHASNETRFEQSLQDIANYLKLPGRKSPATNYYQLFEDWLRDDNQGSWFVVLDNANDEKFLMKGVKPKQHQDLGTGRGSASTPAPTKRLRDFLPFTQRGSVLVTTRSRHAAIQLAGFQRLIAVGVMDNGEATRLLQQKLGSQYTKQDFSKLAEYLEYIPLAMILAAAYISRRENRCSVNEYLENFKSSDGQKMELLADEGEYQPRDREAVNCIFRTWSITLNTIRKAHDSAFHLLSSIGFFDPQGIPDSLMFVPFAFQEIANVKELTGGPPRPDVFKALDAADPKYLVNARKRFESALQVLRDYSLITATTDPGVFEMHRLIRLAVQEELKKSNLFYKAYHRNVDSLHWKYFQSSFELGKQYEDIKLWSSLFPHFKILTEIQPNATRYLYLWLHILQCTAYLAFLRGRIFDAKALALVGYQACTASQAFGSESLEAARFQRQIGQCYADEFQYLEAEKQYQASQSKISSLLQGMDICSDQGQHLLATWMDIMYNLAIMQNGQRKLQEAENTLSDASVLGSKLSEKYRYVVLKNADALVHCYASQEGLVPLPLGDDSSGLGYVVTEHDTNDDTSVSVAKLLAETTYLESVKLLGRNDPRTMRRRWMRDFLSGEPAKHQKLAKDARGLLARLEKHSTKDHVEIPDTMHFLATLLKESRQDGPALEVMEECVPQAYISIRFSRIVIIVAEPLTFDDELVSAMRKMIFGDNPGVRATPQDSGSNRHYQYASFTGASNRGIQIGYNVGNIESHIHHAAEHPEITPEPDIFINFERDVDFVGRSEILKNLEEKCVVPGSWTVLAGLGGVGALLQAPRIDTGHLDFWIRASNEARYDQSLRDIAEKLKLSGRQDPIANFAKLFHDWLQNNNRKWFVVLNNADDAGFLINSSQSSQSSQPGAGDSASIPPNSKPLREYLPRPQHGSYLATTRSKRAARQLTKVRKIIPVDLMDEEEACRLLQTRLEDEQPKIDLLNLMRALECIPLAIVMAGAYISKRAPRCSARQFLNTFEKNDKQKVSLLSNDGGYQARDYQAQNCVFTTWNITMLHIFNTNKPAANLFYATSFFDRQGIPDDLLRSVFMWIQSSKKAIDSSEQEAEENSDNNALAYFQRPESSSSMDEAFENAFQMLRDYWLVTVTADPSVFEVHRLIQVGARQLNLTSNDFYGNLLVGLAVIYFDFEDGKPVSGSHSLGQDIESKKWRVYFPHFKALISSEPQLDEYKGVWLLILSNTAEAAVFAGKYSEAESIASVLLQRCSPDTWKATSPTTLIWKRETFMRINVVLGKSYAARLMYSQCEIFLDRFLPTMFKEFNIWSNEIEPSPSELPNLFLYVDILWTLAMVKLCQNKLQQGQKWLDRAYETICYFTMQHPSVEDRFKRRTLDITEALIINVIRITANREMIRNEKLAELPEAVEEVRNLASQNYDRSVALLGADDVRTTRRRWNCLFLAGTSEAHESLVKEGQGAREKLEASLGSDHSAIPEALWFLATLLKLVDKHAEALEVMEECVRLGAQIRGSDNCRTQECARRLSNWKQNIPGVPAIGLFMASFP</sequence>